<keyword evidence="2" id="KW-0812">Transmembrane</keyword>
<gene>
    <name evidence="3" type="ORF">ABFY20_18535</name>
</gene>
<reference evidence="3" key="1">
    <citation type="submission" date="2024-05" db="EMBL/GenBank/DDBJ databases">
        <title>Herbiconiux sp. A18JL235.</title>
        <authorList>
            <person name="Zhang G."/>
        </authorList>
    </citation>
    <scope>NUCLEOTIDE SEQUENCE</scope>
    <source>
        <strain evidence="3">A18JL235</strain>
    </source>
</reference>
<dbReference type="EMBL" id="CP162511">
    <property type="protein sequence ID" value="XDI05292.1"/>
    <property type="molecule type" value="Genomic_DNA"/>
</dbReference>
<dbReference type="RefSeq" id="WP_368497676.1">
    <property type="nucleotide sequence ID" value="NZ_CP162511.1"/>
</dbReference>
<name>A0AB39BGI7_9MICO</name>
<evidence type="ECO:0000256" key="1">
    <source>
        <dbReference type="SAM" id="MobiDB-lite"/>
    </source>
</evidence>
<keyword evidence="2" id="KW-1133">Transmembrane helix</keyword>
<feature type="transmembrane region" description="Helical" evidence="2">
    <location>
        <begin position="12"/>
        <end position="34"/>
    </location>
</feature>
<accession>A0AB39BGI7</accession>
<dbReference type="AlphaFoldDB" id="A0AB39BGI7"/>
<sequence length="226" mass="22770">MTSTTRSTTRPAWGVWGGLSIVIGGALLFVATLIEVPLSEQSTPGLLGLFTPLFLGSAVAHALSMMFLAGGRTGADGIVGGSMVGRLALLGFGGVFLTSQTVYYVVSYALPPVEDYSGAFALTLVLSVGQLLLLLVASVAIVRAGIATGAARWALLALTAVAVATGAVANTADSFAVATTALLCSTGAQIVVGLVFATTRSRGTDGGKSAMRRDSLQVDVSASASR</sequence>
<feature type="transmembrane region" description="Helical" evidence="2">
    <location>
        <begin position="175"/>
        <end position="198"/>
    </location>
</feature>
<feature type="transmembrane region" description="Helical" evidence="2">
    <location>
        <begin position="153"/>
        <end position="169"/>
    </location>
</feature>
<organism evidence="3">
    <name type="scientific">Herbiconiux sp. A18JL235</name>
    <dbReference type="NCBI Taxonomy" id="3152363"/>
    <lineage>
        <taxon>Bacteria</taxon>
        <taxon>Bacillati</taxon>
        <taxon>Actinomycetota</taxon>
        <taxon>Actinomycetes</taxon>
        <taxon>Micrococcales</taxon>
        <taxon>Microbacteriaceae</taxon>
        <taxon>Herbiconiux</taxon>
    </lineage>
</organism>
<feature type="transmembrane region" description="Helical" evidence="2">
    <location>
        <begin position="83"/>
        <end position="106"/>
    </location>
</feature>
<evidence type="ECO:0000256" key="2">
    <source>
        <dbReference type="SAM" id="Phobius"/>
    </source>
</evidence>
<evidence type="ECO:0000313" key="3">
    <source>
        <dbReference type="EMBL" id="XDI05292.1"/>
    </source>
</evidence>
<protein>
    <submittedName>
        <fullName evidence="3">Uncharacterized protein</fullName>
    </submittedName>
</protein>
<keyword evidence="2" id="KW-0472">Membrane</keyword>
<feature type="region of interest" description="Disordered" evidence="1">
    <location>
        <begin position="202"/>
        <end position="226"/>
    </location>
</feature>
<feature type="transmembrane region" description="Helical" evidence="2">
    <location>
        <begin position="118"/>
        <end position="141"/>
    </location>
</feature>
<feature type="transmembrane region" description="Helical" evidence="2">
    <location>
        <begin position="46"/>
        <end position="71"/>
    </location>
</feature>
<proteinExistence type="predicted"/>